<dbReference type="Pfam" id="PF07690">
    <property type="entry name" value="MFS_1"/>
    <property type="match status" value="1"/>
</dbReference>
<keyword evidence="4 6" id="KW-0472">Membrane</keyword>
<feature type="transmembrane region" description="Helical" evidence="6">
    <location>
        <begin position="395"/>
        <end position="415"/>
    </location>
</feature>
<keyword evidence="2 6" id="KW-0812">Transmembrane</keyword>
<dbReference type="Gene3D" id="1.20.1250.20">
    <property type="entry name" value="MFS general substrate transporter like domains"/>
    <property type="match status" value="1"/>
</dbReference>
<feature type="transmembrane region" description="Helical" evidence="6">
    <location>
        <begin position="427"/>
        <end position="447"/>
    </location>
</feature>
<dbReference type="EMBL" id="FWFF01000001">
    <property type="protein sequence ID" value="SLM88598.1"/>
    <property type="molecule type" value="Genomic_DNA"/>
</dbReference>
<protein>
    <submittedName>
        <fullName evidence="8">ABC transporter, permease protein</fullName>
    </submittedName>
</protein>
<name>A0A1X6WTZ3_9MICO</name>
<evidence type="ECO:0000256" key="4">
    <source>
        <dbReference type="ARBA" id="ARBA00023136"/>
    </source>
</evidence>
<evidence type="ECO:0000259" key="7">
    <source>
        <dbReference type="PROSITE" id="PS50850"/>
    </source>
</evidence>
<feature type="transmembrane region" description="Helical" evidence="6">
    <location>
        <begin position="308"/>
        <end position="329"/>
    </location>
</feature>
<dbReference type="InterPro" id="IPR020846">
    <property type="entry name" value="MFS_dom"/>
</dbReference>
<keyword evidence="3 6" id="KW-1133">Transmembrane helix</keyword>
<comment type="subcellular location">
    <subcellularLocation>
        <location evidence="1">Cell membrane</location>
        <topology evidence="1">Multi-pass membrane protein</topology>
    </subcellularLocation>
</comment>
<feature type="transmembrane region" description="Helical" evidence="6">
    <location>
        <begin position="75"/>
        <end position="95"/>
    </location>
</feature>
<feature type="transmembrane region" description="Helical" evidence="6">
    <location>
        <begin position="336"/>
        <end position="355"/>
    </location>
</feature>
<dbReference type="InterPro" id="IPR011701">
    <property type="entry name" value="MFS"/>
</dbReference>
<organism evidence="8 9">
    <name type="scientific">Brevibacterium yomogidense</name>
    <dbReference type="NCBI Taxonomy" id="946573"/>
    <lineage>
        <taxon>Bacteria</taxon>
        <taxon>Bacillati</taxon>
        <taxon>Actinomycetota</taxon>
        <taxon>Actinomycetes</taxon>
        <taxon>Micrococcales</taxon>
        <taxon>Brevibacteriaceae</taxon>
        <taxon>Brevibacterium</taxon>
    </lineage>
</organism>
<evidence type="ECO:0000256" key="2">
    <source>
        <dbReference type="ARBA" id="ARBA00022692"/>
    </source>
</evidence>
<feature type="compositionally biased region" description="Low complexity" evidence="5">
    <location>
        <begin position="226"/>
        <end position="254"/>
    </location>
</feature>
<dbReference type="AlphaFoldDB" id="A0A1X6WTZ3"/>
<feature type="transmembrane region" description="Helical" evidence="6">
    <location>
        <begin position="41"/>
        <end position="63"/>
    </location>
</feature>
<gene>
    <name evidence="8" type="ORF">FM105_00640</name>
</gene>
<dbReference type="GO" id="GO:0022857">
    <property type="term" value="F:transmembrane transporter activity"/>
    <property type="evidence" value="ECO:0007669"/>
    <property type="project" value="InterPro"/>
</dbReference>
<feature type="domain" description="Major facilitator superfamily (MFS) profile" evidence="7">
    <location>
        <begin position="267"/>
        <end position="461"/>
    </location>
</feature>
<feature type="transmembrane region" description="Helical" evidence="6">
    <location>
        <begin position="361"/>
        <end position="383"/>
    </location>
</feature>
<evidence type="ECO:0000256" key="1">
    <source>
        <dbReference type="ARBA" id="ARBA00004651"/>
    </source>
</evidence>
<dbReference type="InterPro" id="IPR036259">
    <property type="entry name" value="MFS_trans_sf"/>
</dbReference>
<evidence type="ECO:0000313" key="8">
    <source>
        <dbReference type="EMBL" id="SLM88598.1"/>
    </source>
</evidence>
<dbReference type="PROSITE" id="PS50850">
    <property type="entry name" value="MFS"/>
    <property type="match status" value="1"/>
</dbReference>
<dbReference type="Proteomes" id="UP000196581">
    <property type="component" value="Unassembled WGS sequence"/>
</dbReference>
<feature type="compositionally biased region" description="Low complexity" evidence="5">
    <location>
        <begin position="210"/>
        <end position="219"/>
    </location>
</feature>
<evidence type="ECO:0000256" key="6">
    <source>
        <dbReference type="SAM" id="Phobius"/>
    </source>
</evidence>
<dbReference type="SUPFAM" id="SSF103473">
    <property type="entry name" value="MFS general substrate transporter"/>
    <property type="match status" value="1"/>
</dbReference>
<sequence length="461" mass="46402">MFASLIRLLGWGYLPIALVAKLPFAMSVVAVMTAVSALRGSYAEAGITAALVGLGTAISGPLMGAAADRWGQRPILLVLGVANAAALLGLAWALVGEAASSVIFTMGILIGLTAPQASSMVRSRWLLAIDSDVPAASRSRSTSAVLSYESMTDELMFVFGPVIVGVSAVAWGTVSPVVGAALLTGVGIIAFALHRSADYAQGRTGKRAAGTAGAAEASPAAPPALDPTSADPTSADPATVDPTVDPAAADTAAASSHATRTPDPVSMLFRAAVLLPVGGMTCIGLFFGSTLTSLTAFMETLDNADATGILYGVMGVGSAVCALSVVLLPEAFQLRARWLVFSTLSLAGCLLYTQAETLTVFVIALLIMGAGIGPSLVTLFAIASDQSPVGRLTTVMAMMSTGVVVGQSAASALSGTVLDSVGLAAGLWGPALSGALLVVLGLAFQLVSRPRPRLRSAVSPS</sequence>
<feature type="transmembrane region" description="Helical" evidence="6">
    <location>
        <begin position="267"/>
        <end position="288"/>
    </location>
</feature>
<proteinExistence type="predicted"/>
<feature type="transmembrane region" description="Helical" evidence="6">
    <location>
        <begin position="12"/>
        <end position="35"/>
    </location>
</feature>
<evidence type="ECO:0000256" key="5">
    <source>
        <dbReference type="SAM" id="MobiDB-lite"/>
    </source>
</evidence>
<dbReference type="PANTHER" id="PTHR23542">
    <property type="match status" value="1"/>
</dbReference>
<dbReference type="RefSeq" id="WP_143275772.1">
    <property type="nucleotide sequence ID" value="NZ_FWFF01000001.1"/>
</dbReference>
<accession>A0A1X6WTZ3</accession>
<evidence type="ECO:0000256" key="3">
    <source>
        <dbReference type="ARBA" id="ARBA00022989"/>
    </source>
</evidence>
<evidence type="ECO:0000313" key="9">
    <source>
        <dbReference type="Proteomes" id="UP000196581"/>
    </source>
</evidence>
<feature type="transmembrane region" description="Helical" evidence="6">
    <location>
        <begin position="177"/>
        <end position="197"/>
    </location>
</feature>
<feature type="region of interest" description="Disordered" evidence="5">
    <location>
        <begin position="210"/>
        <end position="261"/>
    </location>
</feature>
<dbReference type="GO" id="GO:0005886">
    <property type="term" value="C:plasma membrane"/>
    <property type="evidence" value="ECO:0007669"/>
    <property type="project" value="UniProtKB-SubCell"/>
</dbReference>
<dbReference type="PANTHER" id="PTHR23542:SF1">
    <property type="entry name" value="MAJOR FACILITATOR SUPERFAMILY (MFS) PROFILE DOMAIN-CONTAINING PROTEIN"/>
    <property type="match status" value="1"/>
</dbReference>
<keyword evidence="9" id="KW-1185">Reference proteome</keyword>
<reference evidence="9" key="1">
    <citation type="submission" date="2017-02" db="EMBL/GenBank/DDBJ databases">
        <authorList>
            <person name="Dridi B."/>
        </authorList>
    </citation>
    <scope>NUCLEOTIDE SEQUENCE [LARGE SCALE GENOMIC DNA]</scope>
    <source>
        <strain evidence="9">B Co 03.10</strain>
    </source>
</reference>